<sequence>MVLLGSTGSIGVNTLIIAQRYNIEIEALIAGNNIRLLNEQISLYKPKMVAIANASDREKVNHPDVRIGTEGILSVIEESESTTVVNALVGYAGLAPTLKATELGKKVALANKESLVVAGEFIDISLITPIDSEHFGLWYLMGERPFSKLYITASGGAFRDWKIKKMKDATFADALKHPNWSMGNKITIDSATMTNKLFELLEAKWLFGTSKIDAVIEKKSIIHALTEFRDGSTTAHFAGVDMKLPIAFALREKVEEEILSPVNLLEIGALEFLRITAERYPIWNIKEHLLHHPHLGVVVNAANEIAIEKFQKEQCSFFGMSDLVLDAYKKFENVKPANIKEIIEIDREVRAYATHIS</sequence>
<feature type="binding site" evidence="9">
    <location>
        <position position="177"/>
    </location>
    <ligand>
        <name>1-deoxy-D-xylulose 5-phosphate</name>
        <dbReference type="ChEBI" id="CHEBI:57792"/>
    </ligand>
</feature>
<keyword evidence="6 9" id="KW-0464">Manganese</keyword>
<feature type="binding site" evidence="9">
    <location>
        <position position="7"/>
    </location>
    <ligand>
        <name>NADPH</name>
        <dbReference type="ChEBI" id="CHEBI:57783"/>
    </ligand>
</feature>
<feature type="binding site" evidence="9">
    <location>
        <position position="196"/>
    </location>
    <ligand>
        <name>1-deoxy-D-xylulose 5-phosphate</name>
        <dbReference type="ChEBI" id="CHEBI:57792"/>
    </ligand>
</feature>
<accession>A0A7M1S7C1</accession>
<feature type="binding site" evidence="9">
    <location>
        <position position="111"/>
    </location>
    <ligand>
        <name>NADPH</name>
        <dbReference type="ChEBI" id="CHEBI:57783"/>
    </ligand>
</feature>
<protein>
    <recommendedName>
        <fullName evidence="9">1-deoxy-D-xylulose 5-phosphate reductoisomerase</fullName>
        <shortName evidence="9">DXP reductoisomerase</shortName>
        <ecNumber evidence="9">1.1.1.267</ecNumber>
    </recommendedName>
    <alternativeName>
        <fullName evidence="9">1-deoxyxylulose-5-phosphate reductoisomerase</fullName>
    </alternativeName>
    <alternativeName>
        <fullName evidence="9">2-C-methyl-D-erythritol 4-phosphate synthase</fullName>
    </alternativeName>
</protein>
<feature type="binding site" evidence="9">
    <location>
        <position position="31"/>
    </location>
    <ligand>
        <name>NADPH</name>
        <dbReference type="ChEBI" id="CHEBI:57783"/>
    </ligand>
</feature>
<dbReference type="SUPFAM" id="SSF55347">
    <property type="entry name" value="Glyceraldehyde-3-phosphate dehydrogenase-like, C-terminal domain"/>
    <property type="match status" value="1"/>
</dbReference>
<gene>
    <name evidence="9" type="primary">dxr</name>
    <name evidence="13" type="ORF">IMZ28_10095</name>
</gene>
<feature type="binding site" evidence="9">
    <location>
        <position position="199"/>
    </location>
    <ligand>
        <name>Mn(2+)</name>
        <dbReference type="ChEBI" id="CHEBI:29035"/>
    </ligand>
</feature>
<dbReference type="AlphaFoldDB" id="A0A7M1S7C1"/>
<feature type="domain" description="DXP reductoisomerase C-terminal" evidence="12">
    <location>
        <begin position="240"/>
        <end position="351"/>
    </location>
</feature>
<dbReference type="NCBIfam" id="TIGR00243">
    <property type="entry name" value="Dxr"/>
    <property type="match status" value="1"/>
</dbReference>
<feature type="binding site" evidence="9">
    <location>
        <position position="183"/>
    </location>
    <ligand>
        <name>NADPH</name>
        <dbReference type="ChEBI" id="CHEBI:57783"/>
    </ligand>
</feature>
<evidence type="ECO:0000256" key="5">
    <source>
        <dbReference type="ARBA" id="ARBA00023002"/>
    </source>
</evidence>
<evidence type="ECO:0000256" key="3">
    <source>
        <dbReference type="ARBA" id="ARBA00022723"/>
    </source>
</evidence>
<dbReference type="EC" id="1.1.1.267" evidence="9"/>
<dbReference type="PANTHER" id="PTHR30525">
    <property type="entry name" value="1-DEOXY-D-XYLULOSE 5-PHOSPHATE REDUCTOISOMERASE"/>
    <property type="match status" value="1"/>
</dbReference>
<dbReference type="GO" id="GO:0030604">
    <property type="term" value="F:1-deoxy-D-xylulose-5-phosphate reductoisomerase activity"/>
    <property type="evidence" value="ECO:0007669"/>
    <property type="project" value="UniProtKB-UniRule"/>
</dbReference>
<keyword evidence="3 9" id="KW-0479">Metal-binding</keyword>
<keyword evidence="5 9" id="KW-0560">Oxidoreductase</keyword>
<keyword evidence="9" id="KW-0460">Magnesium</keyword>
<organism evidence="13 14">
    <name type="scientific">Sulfurovum indicum</name>
    <dbReference type="NCBI Taxonomy" id="2779528"/>
    <lineage>
        <taxon>Bacteria</taxon>
        <taxon>Pseudomonadati</taxon>
        <taxon>Campylobacterota</taxon>
        <taxon>Epsilonproteobacteria</taxon>
        <taxon>Campylobacterales</taxon>
        <taxon>Sulfurovaceae</taxon>
        <taxon>Sulfurovum</taxon>
    </lineage>
</organism>
<evidence type="ECO:0000256" key="2">
    <source>
        <dbReference type="ARBA" id="ARBA00006825"/>
    </source>
</evidence>
<feature type="binding site" evidence="9">
    <location>
        <position position="33"/>
    </location>
    <ligand>
        <name>NADPH</name>
        <dbReference type="ChEBI" id="CHEBI:57783"/>
    </ligand>
</feature>
<feature type="domain" description="1-deoxy-D-xylulose 5-phosphate reductoisomerase C-terminal" evidence="11">
    <location>
        <begin position="127"/>
        <end position="207"/>
    </location>
</feature>
<feature type="binding site" evidence="9">
    <location>
        <position position="133"/>
    </location>
    <ligand>
        <name>1-deoxy-D-xylulose 5-phosphate</name>
        <dbReference type="ChEBI" id="CHEBI:57792"/>
    </ligand>
</feature>
<dbReference type="InterPro" id="IPR026877">
    <property type="entry name" value="DXPR_C"/>
</dbReference>
<dbReference type="Proteomes" id="UP000595074">
    <property type="component" value="Chromosome"/>
</dbReference>
<evidence type="ECO:0000256" key="6">
    <source>
        <dbReference type="ARBA" id="ARBA00023211"/>
    </source>
</evidence>
<feature type="binding site" evidence="9">
    <location>
        <position position="10"/>
    </location>
    <ligand>
        <name>NADPH</name>
        <dbReference type="ChEBI" id="CHEBI:57783"/>
    </ligand>
</feature>
<feature type="binding site" evidence="9">
    <location>
        <position position="132"/>
    </location>
    <ligand>
        <name>1-deoxy-D-xylulose 5-phosphate</name>
        <dbReference type="ChEBI" id="CHEBI:57792"/>
    </ligand>
</feature>
<feature type="binding site" evidence="9">
    <location>
        <position position="190"/>
    </location>
    <ligand>
        <name>1-deoxy-D-xylulose 5-phosphate</name>
        <dbReference type="ChEBI" id="CHEBI:57792"/>
    </ligand>
</feature>
<dbReference type="Gene3D" id="3.40.50.720">
    <property type="entry name" value="NAD(P)-binding Rossmann-like Domain"/>
    <property type="match status" value="1"/>
</dbReference>
<dbReference type="EMBL" id="CP063164">
    <property type="protein sequence ID" value="QOR63044.1"/>
    <property type="molecule type" value="Genomic_DNA"/>
</dbReference>
<evidence type="ECO:0000256" key="1">
    <source>
        <dbReference type="ARBA" id="ARBA00005094"/>
    </source>
</evidence>
<keyword evidence="14" id="KW-1185">Reference proteome</keyword>
<feature type="domain" description="1-deoxy-D-xylulose 5-phosphate reductoisomerase N-terminal" evidence="10">
    <location>
        <begin position="1"/>
        <end position="119"/>
    </location>
</feature>
<dbReference type="GO" id="GO:0051484">
    <property type="term" value="P:isopentenyl diphosphate biosynthetic process, methylerythritol 4-phosphate pathway involved in terpenoid biosynthetic process"/>
    <property type="evidence" value="ECO:0007669"/>
    <property type="project" value="TreeGrafter"/>
</dbReference>
<comment type="cofactor">
    <cofactor evidence="9">
        <name>Mg(2+)</name>
        <dbReference type="ChEBI" id="CHEBI:18420"/>
    </cofactor>
    <cofactor evidence="9">
        <name>Mn(2+)</name>
        <dbReference type="ChEBI" id="CHEBI:29035"/>
    </cofactor>
</comment>
<comment type="catalytic activity">
    <reaction evidence="8">
        <text>2-C-methyl-D-erythritol 4-phosphate + NADP(+) = 1-deoxy-D-xylulose 5-phosphate + NADPH + H(+)</text>
        <dbReference type="Rhea" id="RHEA:13717"/>
        <dbReference type="ChEBI" id="CHEBI:15378"/>
        <dbReference type="ChEBI" id="CHEBI:57783"/>
        <dbReference type="ChEBI" id="CHEBI:57792"/>
        <dbReference type="ChEBI" id="CHEBI:58262"/>
        <dbReference type="ChEBI" id="CHEBI:58349"/>
        <dbReference type="EC" id="1.1.1.267"/>
    </reaction>
    <physiologicalReaction direction="right-to-left" evidence="8">
        <dbReference type="Rhea" id="RHEA:13719"/>
    </physiologicalReaction>
</comment>
<evidence type="ECO:0000256" key="4">
    <source>
        <dbReference type="ARBA" id="ARBA00022857"/>
    </source>
</evidence>
<keyword evidence="7 9" id="KW-0414">Isoprene biosynthesis</keyword>
<name>A0A7M1S7C1_9BACT</name>
<dbReference type="GO" id="GO:0070402">
    <property type="term" value="F:NADPH binding"/>
    <property type="evidence" value="ECO:0007669"/>
    <property type="project" value="InterPro"/>
</dbReference>
<comment type="similarity">
    <text evidence="2 9">Belongs to the DXR family.</text>
</comment>
<dbReference type="SUPFAM" id="SSF51735">
    <property type="entry name" value="NAD(P)-binding Rossmann-fold domains"/>
    <property type="match status" value="1"/>
</dbReference>
<dbReference type="RefSeq" id="WP_197549853.1">
    <property type="nucleotide sequence ID" value="NZ_CP063164.1"/>
</dbReference>
<dbReference type="InterPro" id="IPR013512">
    <property type="entry name" value="DXP_reductoisomerase_N"/>
</dbReference>
<dbReference type="HAMAP" id="MF_00183">
    <property type="entry name" value="DXP_reductoisom"/>
    <property type="match status" value="1"/>
</dbReference>
<feature type="binding site" evidence="9">
    <location>
        <position position="133"/>
    </location>
    <ligand>
        <name>Mn(2+)</name>
        <dbReference type="ChEBI" id="CHEBI:29035"/>
    </ligand>
</feature>
<comment type="caution">
    <text evidence="9">Lacks conserved residue(s) required for the propagation of feature annotation.</text>
</comment>
<keyword evidence="4 9" id="KW-0521">NADP</keyword>
<dbReference type="InterPro" id="IPR036169">
    <property type="entry name" value="DXPR_C_sf"/>
</dbReference>
<dbReference type="PANTHER" id="PTHR30525:SF0">
    <property type="entry name" value="1-DEOXY-D-XYLULOSE 5-PHOSPHATE REDUCTOISOMERASE, CHLOROPLASTIC"/>
    <property type="match status" value="1"/>
</dbReference>
<dbReference type="InterPro" id="IPR036291">
    <property type="entry name" value="NAD(P)-bd_dom_sf"/>
</dbReference>
<evidence type="ECO:0000256" key="9">
    <source>
        <dbReference type="HAMAP-Rule" id="MF_00183"/>
    </source>
</evidence>
<comment type="function">
    <text evidence="9">Catalyzes the NADPH-dependent rearrangement and reduction of 1-deoxy-D-xylulose-5-phosphate (DXP) to 2-C-methyl-D-erythritol 4-phosphate (MEP).</text>
</comment>
<reference evidence="13 14" key="1">
    <citation type="submission" date="2020-10" db="EMBL/GenBank/DDBJ databases">
        <title>The genome of sulfurovum sp.</title>
        <authorList>
            <person name="Xie S."/>
            <person name="Shao Z."/>
            <person name="Jiang L."/>
        </authorList>
    </citation>
    <scope>NUCLEOTIDE SEQUENCE [LARGE SCALE GENOMIC DNA]</scope>
    <source>
        <strain evidence="13 14">ST-419</strain>
    </source>
</reference>
<feature type="binding site" evidence="9">
    <location>
        <position position="199"/>
    </location>
    <ligand>
        <name>1-deoxy-D-xylulose 5-phosphate</name>
        <dbReference type="ChEBI" id="CHEBI:57792"/>
    </ligand>
</feature>
<dbReference type="SUPFAM" id="SSF69055">
    <property type="entry name" value="1-deoxy-D-xylulose-5-phosphate reductoisomerase, C-terminal domain"/>
    <property type="match status" value="1"/>
</dbReference>
<dbReference type="GO" id="GO:0016853">
    <property type="term" value="F:isomerase activity"/>
    <property type="evidence" value="ECO:0007669"/>
    <property type="project" value="UniProtKB-KW"/>
</dbReference>
<dbReference type="PIRSF" id="PIRSF006205">
    <property type="entry name" value="Dxp_reductismrs"/>
    <property type="match status" value="1"/>
</dbReference>
<evidence type="ECO:0000256" key="7">
    <source>
        <dbReference type="ARBA" id="ARBA00023229"/>
    </source>
</evidence>
<evidence type="ECO:0000313" key="14">
    <source>
        <dbReference type="Proteomes" id="UP000595074"/>
    </source>
</evidence>
<evidence type="ECO:0000256" key="8">
    <source>
        <dbReference type="ARBA" id="ARBA00048543"/>
    </source>
</evidence>
<feature type="binding site" evidence="9">
    <location>
        <position position="154"/>
    </location>
    <ligand>
        <name>1-deoxy-D-xylulose 5-phosphate</name>
        <dbReference type="ChEBI" id="CHEBI:57792"/>
    </ligand>
</feature>
<feature type="binding site" evidence="9">
    <location>
        <position position="131"/>
    </location>
    <ligand>
        <name>Mn(2+)</name>
        <dbReference type="ChEBI" id="CHEBI:29035"/>
    </ligand>
</feature>
<dbReference type="InterPro" id="IPR013644">
    <property type="entry name" value="DXP_reductoisomerase_C"/>
</dbReference>
<evidence type="ECO:0000259" key="11">
    <source>
        <dbReference type="Pfam" id="PF08436"/>
    </source>
</evidence>
<dbReference type="Pfam" id="PF08436">
    <property type="entry name" value="DXP_redisom_C"/>
    <property type="match status" value="1"/>
</dbReference>
<feature type="binding site" evidence="9">
    <location>
        <position position="113"/>
    </location>
    <ligand>
        <name>NADPH</name>
        <dbReference type="ChEBI" id="CHEBI:57783"/>
    </ligand>
</feature>
<dbReference type="GO" id="GO:0030145">
    <property type="term" value="F:manganese ion binding"/>
    <property type="evidence" value="ECO:0007669"/>
    <property type="project" value="TreeGrafter"/>
</dbReference>
<dbReference type="KEGG" id="sinu:IMZ28_10095"/>
<keyword evidence="13" id="KW-0413">Isomerase</keyword>
<dbReference type="InterPro" id="IPR003821">
    <property type="entry name" value="DXP_reductoisomerase"/>
</dbReference>
<feature type="binding site" evidence="9">
    <location>
        <position position="195"/>
    </location>
    <ligand>
        <name>1-deoxy-D-xylulose 5-phosphate</name>
        <dbReference type="ChEBI" id="CHEBI:57792"/>
    </ligand>
</feature>
<dbReference type="Pfam" id="PF13288">
    <property type="entry name" value="DXPR_C"/>
    <property type="match status" value="1"/>
</dbReference>
<dbReference type="Pfam" id="PF02670">
    <property type="entry name" value="DXP_reductoisom"/>
    <property type="match status" value="1"/>
</dbReference>
<proteinExistence type="inferred from homology"/>
<comment type="pathway">
    <text evidence="1 9">Isoprenoid biosynthesis; isopentenyl diphosphate biosynthesis via DXP pathway; isopentenyl diphosphate from 1-deoxy-D-xylulose 5-phosphate: step 1/6.</text>
</comment>
<evidence type="ECO:0000259" key="10">
    <source>
        <dbReference type="Pfam" id="PF02670"/>
    </source>
</evidence>
<dbReference type="Gene3D" id="1.10.1740.10">
    <property type="match status" value="1"/>
</dbReference>
<dbReference type="UniPathway" id="UPA00056">
    <property type="reaction ID" value="UER00092"/>
</dbReference>
<feature type="binding site" evidence="9">
    <location>
        <position position="112"/>
    </location>
    <ligand>
        <name>1-deoxy-D-xylulose 5-phosphate</name>
        <dbReference type="ChEBI" id="CHEBI:57792"/>
    </ligand>
</feature>
<feature type="binding site" evidence="9">
    <location>
        <position position="8"/>
    </location>
    <ligand>
        <name>NADPH</name>
        <dbReference type="ChEBI" id="CHEBI:57783"/>
    </ligand>
</feature>
<evidence type="ECO:0000313" key="13">
    <source>
        <dbReference type="EMBL" id="QOR63044.1"/>
    </source>
</evidence>
<evidence type="ECO:0000259" key="12">
    <source>
        <dbReference type="Pfam" id="PF13288"/>
    </source>
</evidence>
<feature type="binding site" evidence="9">
    <location>
        <position position="9"/>
    </location>
    <ligand>
        <name>NADPH</name>
        <dbReference type="ChEBI" id="CHEBI:57783"/>
    </ligand>
</feature>